<name>A0A6J7QWZ0_9ZZZZ</name>
<dbReference type="AlphaFoldDB" id="A0A6J7QWZ0"/>
<gene>
    <name evidence="1" type="ORF">UFOPK4098_00929</name>
    <name evidence="2" type="ORF">UFOPK4347_00623</name>
</gene>
<protein>
    <submittedName>
        <fullName evidence="1">Unannotated protein</fullName>
    </submittedName>
</protein>
<organism evidence="1">
    <name type="scientific">freshwater metagenome</name>
    <dbReference type="NCBI Taxonomy" id="449393"/>
    <lineage>
        <taxon>unclassified sequences</taxon>
        <taxon>metagenomes</taxon>
        <taxon>ecological metagenomes</taxon>
    </lineage>
</organism>
<reference evidence="1" key="1">
    <citation type="submission" date="2020-05" db="EMBL/GenBank/DDBJ databases">
        <authorList>
            <person name="Chiriac C."/>
            <person name="Salcher M."/>
            <person name="Ghai R."/>
            <person name="Kavagutti S V."/>
        </authorList>
    </citation>
    <scope>NUCLEOTIDE SEQUENCE</scope>
</reference>
<dbReference type="InterPro" id="IPR028082">
    <property type="entry name" value="Peripla_BP_I"/>
</dbReference>
<proteinExistence type="predicted"/>
<dbReference type="EMBL" id="CAFBPN010000045">
    <property type="protein sequence ID" value="CAB5022227.1"/>
    <property type="molecule type" value="Genomic_DNA"/>
</dbReference>
<evidence type="ECO:0000313" key="2">
    <source>
        <dbReference type="EMBL" id="CAB5063657.1"/>
    </source>
</evidence>
<dbReference type="Gene3D" id="3.40.50.2300">
    <property type="match status" value="1"/>
</dbReference>
<sequence length="489" mass="50507">MLVPIALAVSAALAFGSTAASAKAGSGQIKANTKCATALKPELDKKMGAGAAFLARAIACGNSNPMKATGKAIKIGFAVPEGPVVNFPEYRVAAQAAVDYINKELGGVGADPATGKAGVPIKLIPCAFNIMVPTEQSACVNTLAESKPALVFSSLSFDDTVIAKYAAAKLPVLVGTPIMPSDFITPGVFAIGSGGGCLGVHLGLIYYATQILKAKKIALPWAGSAPGIFCFNDLEAKPLDILAGKTLSGAAVETTSKLKGTIPTLTYLPIKVPTVAPDVASYAAQITKFAPDALVYSNQGNFCWDLVGELLKNGWTNASYPLILSGSCIDTVTMAKLGDKIKGAITLGGLSILDPDALTGEYKVDALTYGTKIFTYSKERKLNGTGFSTAGFSGIMFAWQMMNEAVDAKGVLNVKTMVSKIKGTNGHRQFGAQSSNCAKAIAPYIGVCATEVSASVWDGTALKADKAHQGFSGLSLVGKGDKLRLSEVK</sequence>
<dbReference type="SUPFAM" id="SSF53822">
    <property type="entry name" value="Periplasmic binding protein-like I"/>
    <property type="match status" value="1"/>
</dbReference>
<accession>A0A6J7QWZ0</accession>
<evidence type="ECO:0000313" key="1">
    <source>
        <dbReference type="EMBL" id="CAB5022227.1"/>
    </source>
</evidence>
<dbReference type="EMBL" id="CAFBQU010000011">
    <property type="protein sequence ID" value="CAB5063657.1"/>
    <property type="molecule type" value="Genomic_DNA"/>
</dbReference>